<feature type="domain" description="NlpC/P60" evidence="5">
    <location>
        <begin position="130"/>
        <end position="243"/>
    </location>
</feature>
<dbReference type="EMBL" id="UOET01000049">
    <property type="protein sequence ID" value="VAW26663.1"/>
    <property type="molecule type" value="Genomic_DNA"/>
</dbReference>
<dbReference type="PANTHER" id="PTHR47053:SF1">
    <property type="entry name" value="MUREIN DD-ENDOPEPTIDASE MEPH-RELATED"/>
    <property type="match status" value="1"/>
</dbReference>
<sequence>MNKGICILPMVPVREKPSDKSQMISQLLFGEVVQIKDRYPSWLFVEISHDNYVGWIDKKQISIPPAAFLEEMEDEKPVFLTEKYAEAHGKDGSRLSLVMGSRLPGFDKNTFHIGESVYKLPEEVSVLQGKQTREVVIETAKKYLGGPYLWGGRSYFGNDCSGFTQIVYRMCGYNLPRDASQQAEQGLLVSFIEEAKPGDIAFFENEEGSIIHVGILLDNHQIIHSSGQVRIDTIDHEGIFNKT</sequence>
<evidence type="ECO:0000256" key="4">
    <source>
        <dbReference type="ARBA" id="ARBA00022807"/>
    </source>
</evidence>
<keyword evidence="4" id="KW-0788">Thiol protease</keyword>
<gene>
    <name evidence="6" type="ORF">MNBD_BACTEROID07-1418</name>
</gene>
<evidence type="ECO:0000256" key="1">
    <source>
        <dbReference type="ARBA" id="ARBA00007074"/>
    </source>
</evidence>
<dbReference type="InterPro" id="IPR038765">
    <property type="entry name" value="Papain-like_cys_pep_sf"/>
</dbReference>
<reference evidence="6" key="1">
    <citation type="submission" date="2018-06" db="EMBL/GenBank/DDBJ databases">
        <authorList>
            <person name="Zhirakovskaya E."/>
        </authorList>
    </citation>
    <scope>NUCLEOTIDE SEQUENCE</scope>
</reference>
<evidence type="ECO:0000259" key="5">
    <source>
        <dbReference type="PROSITE" id="PS51935"/>
    </source>
</evidence>
<dbReference type="PANTHER" id="PTHR47053">
    <property type="entry name" value="MUREIN DD-ENDOPEPTIDASE MEPH-RELATED"/>
    <property type="match status" value="1"/>
</dbReference>
<dbReference type="GO" id="GO:0006508">
    <property type="term" value="P:proteolysis"/>
    <property type="evidence" value="ECO:0007669"/>
    <property type="project" value="UniProtKB-KW"/>
</dbReference>
<dbReference type="GO" id="GO:0008234">
    <property type="term" value="F:cysteine-type peptidase activity"/>
    <property type="evidence" value="ECO:0007669"/>
    <property type="project" value="UniProtKB-KW"/>
</dbReference>
<dbReference type="Gene3D" id="3.90.1720.10">
    <property type="entry name" value="endopeptidase domain like (from Nostoc punctiforme)"/>
    <property type="match status" value="1"/>
</dbReference>
<dbReference type="Pfam" id="PF18348">
    <property type="entry name" value="SH3_16"/>
    <property type="match status" value="1"/>
</dbReference>
<dbReference type="InterPro" id="IPR000064">
    <property type="entry name" value="NLP_P60_dom"/>
</dbReference>
<keyword evidence="3" id="KW-0378">Hydrolase</keyword>
<dbReference type="AlphaFoldDB" id="A0A3B0UEA8"/>
<proteinExistence type="inferred from homology"/>
<keyword evidence="2" id="KW-0645">Protease</keyword>
<accession>A0A3B0UEA8</accession>
<organism evidence="6">
    <name type="scientific">hydrothermal vent metagenome</name>
    <dbReference type="NCBI Taxonomy" id="652676"/>
    <lineage>
        <taxon>unclassified sequences</taxon>
        <taxon>metagenomes</taxon>
        <taxon>ecological metagenomes</taxon>
    </lineage>
</organism>
<evidence type="ECO:0000256" key="2">
    <source>
        <dbReference type="ARBA" id="ARBA00022670"/>
    </source>
</evidence>
<name>A0A3B0UEA8_9ZZZZ</name>
<dbReference type="SUPFAM" id="SSF54001">
    <property type="entry name" value="Cysteine proteinases"/>
    <property type="match status" value="1"/>
</dbReference>
<dbReference type="Pfam" id="PF00877">
    <property type="entry name" value="NLPC_P60"/>
    <property type="match status" value="1"/>
</dbReference>
<evidence type="ECO:0000313" key="6">
    <source>
        <dbReference type="EMBL" id="VAW26663.1"/>
    </source>
</evidence>
<dbReference type="InterPro" id="IPR051202">
    <property type="entry name" value="Peptidase_C40"/>
</dbReference>
<dbReference type="InterPro" id="IPR041382">
    <property type="entry name" value="SH3_16"/>
</dbReference>
<dbReference type="PROSITE" id="PS51935">
    <property type="entry name" value="NLPC_P60"/>
    <property type="match status" value="1"/>
</dbReference>
<dbReference type="Gene3D" id="2.30.30.40">
    <property type="entry name" value="SH3 Domains"/>
    <property type="match status" value="1"/>
</dbReference>
<protein>
    <submittedName>
        <fullName evidence="6">Hypothetical membrane associated protein</fullName>
    </submittedName>
</protein>
<feature type="non-terminal residue" evidence="6">
    <location>
        <position position="243"/>
    </location>
</feature>
<comment type="similarity">
    <text evidence="1">Belongs to the peptidase C40 family.</text>
</comment>
<evidence type="ECO:0000256" key="3">
    <source>
        <dbReference type="ARBA" id="ARBA00022801"/>
    </source>
</evidence>